<dbReference type="OrthoDB" id="1699217at2"/>
<dbReference type="RefSeq" id="WP_161004149.1">
    <property type="nucleotide sequence ID" value="NZ_WEZQ01000018.1"/>
</dbReference>
<reference evidence="1 2" key="1">
    <citation type="journal article" date="2019" name="Appl. Environ. Microbiol.">
        <title>Genetic determinants of hydroxycinnamic acid metabolism in heterofermentative lactobacilli.</title>
        <authorList>
            <person name="Gaur G."/>
            <person name="Oh J.H."/>
            <person name="Filannino P."/>
            <person name="Gobbetti M."/>
            <person name="van Pijkeren J.P."/>
            <person name="Ganzle M.G."/>
        </authorList>
    </citation>
    <scope>NUCLEOTIDE SEQUENCE [LARGE SCALE GENOMIC DNA]</scope>
    <source>
        <strain evidence="1 2">C5</strain>
    </source>
</reference>
<name>A0A6N9I3U2_9LACO</name>
<gene>
    <name evidence="1" type="ORF">GB993_09840</name>
</gene>
<dbReference type="AlphaFoldDB" id="A0A6N9I3U2"/>
<accession>A0A6N9I3U2</accession>
<sequence length="152" mass="17909">MAVTEAQKRAQKRYNEKNKKRLKVASYRNSAKTFIRTYASDAELDELSDLITERRRINQLLTNLDQIRAFINDEAFLEKHALKVEIWRRPKELLKHRSEQTDDVTAVQAWFDEKIAPRFNKEEPVVEINQQGHSEFYDGNTGVKVLNEFAQK</sequence>
<proteinExistence type="predicted"/>
<organism evidence="1 2">
    <name type="scientific">Furfurilactobacillus milii</name>
    <dbReference type="NCBI Taxonomy" id="2888272"/>
    <lineage>
        <taxon>Bacteria</taxon>
        <taxon>Bacillati</taxon>
        <taxon>Bacillota</taxon>
        <taxon>Bacilli</taxon>
        <taxon>Lactobacillales</taxon>
        <taxon>Lactobacillaceae</taxon>
        <taxon>Furfurilactobacillus</taxon>
    </lineage>
</organism>
<dbReference type="EMBL" id="WEZQ01000018">
    <property type="protein sequence ID" value="MYV17802.1"/>
    <property type="molecule type" value="Genomic_DNA"/>
</dbReference>
<comment type="caution">
    <text evidence="1">The sequence shown here is derived from an EMBL/GenBank/DDBJ whole genome shotgun (WGS) entry which is preliminary data.</text>
</comment>
<dbReference type="Proteomes" id="UP000449209">
    <property type="component" value="Unassembled WGS sequence"/>
</dbReference>
<protein>
    <submittedName>
        <fullName evidence="1">Uncharacterized protein</fullName>
    </submittedName>
</protein>
<evidence type="ECO:0000313" key="1">
    <source>
        <dbReference type="EMBL" id="MYV17802.1"/>
    </source>
</evidence>
<evidence type="ECO:0000313" key="2">
    <source>
        <dbReference type="Proteomes" id="UP000449209"/>
    </source>
</evidence>